<accession>A0AAQ3XH10</accession>
<dbReference type="Proteomes" id="UP001341281">
    <property type="component" value="Chromosome 10"/>
</dbReference>
<proteinExistence type="predicted"/>
<gene>
    <name evidence="2" type="ORF">U9M48_044737</name>
</gene>
<feature type="region of interest" description="Disordered" evidence="1">
    <location>
        <begin position="1"/>
        <end position="37"/>
    </location>
</feature>
<protein>
    <submittedName>
        <fullName evidence="2">Uncharacterized protein</fullName>
    </submittedName>
</protein>
<organism evidence="2 3">
    <name type="scientific">Paspalum notatum var. saurae</name>
    <dbReference type="NCBI Taxonomy" id="547442"/>
    <lineage>
        <taxon>Eukaryota</taxon>
        <taxon>Viridiplantae</taxon>
        <taxon>Streptophyta</taxon>
        <taxon>Embryophyta</taxon>
        <taxon>Tracheophyta</taxon>
        <taxon>Spermatophyta</taxon>
        <taxon>Magnoliopsida</taxon>
        <taxon>Liliopsida</taxon>
        <taxon>Poales</taxon>
        <taxon>Poaceae</taxon>
        <taxon>PACMAD clade</taxon>
        <taxon>Panicoideae</taxon>
        <taxon>Andropogonodae</taxon>
        <taxon>Paspaleae</taxon>
        <taxon>Paspalinae</taxon>
        <taxon>Paspalum</taxon>
    </lineage>
</organism>
<feature type="non-terminal residue" evidence="2">
    <location>
        <position position="180"/>
    </location>
</feature>
<dbReference type="EMBL" id="CP144754">
    <property type="protein sequence ID" value="WVZ99441.1"/>
    <property type="molecule type" value="Genomic_DNA"/>
</dbReference>
<evidence type="ECO:0000313" key="3">
    <source>
        <dbReference type="Proteomes" id="UP001341281"/>
    </source>
</evidence>
<dbReference type="AlphaFoldDB" id="A0AAQ3XH10"/>
<name>A0AAQ3XH10_PASNO</name>
<evidence type="ECO:0000313" key="2">
    <source>
        <dbReference type="EMBL" id="WVZ99441.1"/>
    </source>
</evidence>
<feature type="region of interest" description="Disordered" evidence="1">
    <location>
        <begin position="54"/>
        <end position="88"/>
    </location>
</feature>
<sequence length="180" mass="20197">MSTTSAPPGPTHRRAPRTRALEPWRIPSPARDGRRSRARPLACAHCHPAPPHLRLHATPISPSAPLSRRRPREARFTSLAPGHRSIRPPAVGVRASRFSSKRCWQGREGGQVPCGNFDLPFPWTKMVTQGILQRAASDILRAPRDLTMNNSRERIEVAVAVYHYLDTKRKLGEIKFSKLL</sequence>
<evidence type="ECO:0000256" key="1">
    <source>
        <dbReference type="SAM" id="MobiDB-lite"/>
    </source>
</evidence>
<reference evidence="2 3" key="1">
    <citation type="submission" date="2024-02" db="EMBL/GenBank/DDBJ databases">
        <title>High-quality chromosome-scale genome assembly of Pensacola bahiagrass (Paspalum notatum Flugge var. saurae).</title>
        <authorList>
            <person name="Vega J.M."/>
            <person name="Podio M."/>
            <person name="Orjuela J."/>
            <person name="Siena L.A."/>
            <person name="Pessino S.C."/>
            <person name="Combes M.C."/>
            <person name="Mariac C."/>
            <person name="Albertini E."/>
            <person name="Pupilli F."/>
            <person name="Ortiz J.P.A."/>
            <person name="Leblanc O."/>
        </authorList>
    </citation>
    <scope>NUCLEOTIDE SEQUENCE [LARGE SCALE GENOMIC DNA]</scope>
    <source>
        <strain evidence="2">R1</strain>
        <tissue evidence="2">Leaf</tissue>
    </source>
</reference>
<keyword evidence="3" id="KW-1185">Reference proteome</keyword>